<name>A0ABW1QVX6_9ACTN</name>
<evidence type="ECO:0000256" key="1">
    <source>
        <dbReference type="ARBA" id="ARBA00004651"/>
    </source>
</evidence>
<feature type="transmembrane region" description="Helical" evidence="6">
    <location>
        <begin position="261"/>
        <end position="287"/>
    </location>
</feature>
<dbReference type="InterPro" id="IPR036259">
    <property type="entry name" value="MFS_trans_sf"/>
</dbReference>
<feature type="transmembrane region" description="Helical" evidence="6">
    <location>
        <begin position="293"/>
        <end position="315"/>
    </location>
</feature>
<feature type="transmembrane region" description="Helical" evidence="6">
    <location>
        <begin position="120"/>
        <end position="140"/>
    </location>
</feature>
<dbReference type="Proteomes" id="UP001596098">
    <property type="component" value="Unassembled WGS sequence"/>
</dbReference>
<dbReference type="PANTHER" id="PTHR23519">
    <property type="entry name" value="AUTOPHAGY-RELATED PROTEIN 22"/>
    <property type="match status" value="1"/>
</dbReference>
<reference evidence="9" key="1">
    <citation type="journal article" date="2019" name="Int. J. Syst. Evol. Microbiol.">
        <title>The Global Catalogue of Microorganisms (GCM) 10K type strain sequencing project: providing services to taxonomists for standard genome sequencing and annotation.</title>
        <authorList>
            <consortium name="The Broad Institute Genomics Platform"/>
            <consortium name="The Broad Institute Genome Sequencing Center for Infectious Disease"/>
            <person name="Wu L."/>
            <person name="Ma J."/>
        </authorList>
    </citation>
    <scope>NUCLEOTIDE SEQUENCE [LARGE SCALE GENOMIC DNA]</scope>
    <source>
        <strain evidence="9">DFY28</strain>
    </source>
</reference>
<feature type="transmembrane region" description="Helical" evidence="6">
    <location>
        <begin position="94"/>
        <end position="114"/>
    </location>
</feature>
<feature type="transmembrane region" description="Helical" evidence="6">
    <location>
        <begin position="348"/>
        <end position="364"/>
    </location>
</feature>
<dbReference type="InterPro" id="IPR050495">
    <property type="entry name" value="ATG22/LtaA_families"/>
</dbReference>
<feature type="domain" description="Major facilitator superfamily (MFS) profile" evidence="7">
    <location>
        <begin position="1"/>
        <end position="446"/>
    </location>
</feature>
<accession>A0ABW1QVX6</accession>
<evidence type="ECO:0000313" key="8">
    <source>
        <dbReference type="EMBL" id="MFC6152460.1"/>
    </source>
</evidence>
<feature type="transmembrane region" description="Helical" evidence="6">
    <location>
        <begin position="423"/>
        <end position="441"/>
    </location>
</feature>
<dbReference type="RefSeq" id="WP_128220753.1">
    <property type="nucleotide sequence ID" value="NZ_CP034929.1"/>
</dbReference>
<keyword evidence="4 6" id="KW-1133">Transmembrane helix</keyword>
<dbReference type="InterPro" id="IPR024671">
    <property type="entry name" value="Atg22-like"/>
</dbReference>
<comment type="subcellular location">
    <subcellularLocation>
        <location evidence="1">Cell membrane</location>
        <topology evidence="1">Multi-pass membrane protein</topology>
    </subcellularLocation>
</comment>
<gene>
    <name evidence="8" type="ORF">ACFPWU_02120</name>
</gene>
<protein>
    <submittedName>
        <fullName evidence="8">MFS transporter</fullName>
    </submittedName>
</protein>
<dbReference type="InterPro" id="IPR020846">
    <property type="entry name" value="MFS_dom"/>
</dbReference>
<evidence type="ECO:0000256" key="5">
    <source>
        <dbReference type="ARBA" id="ARBA00023136"/>
    </source>
</evidence>
<sequence length="452" mass="47693">MSTTTSPTPSAPPTVGKWPVVSWALWDWGSAAFNAVITTFVFTVYLKGENDDGTPFFGEGVDTKLGWTLAAAGLLIAILAPLTGQRADRAGRRGLWLTVNTAAVAAVSALLFFVKPEEQYLWLGLLLLASGNVFFEFASVHYNALLSRVSTPENVGRVSGFGWGLGYLGGIVLLLVLFFGFISPEVGLFGVTSDEGMNVRVSMLLCAVWTIAFSLPVVLALRDRPSAQEEASARVSIAASYRALFATVRGLWRTDRNLVKFLLASAVFRDGLAGVFTFGAVLAAGSFGFTDGGVIIFGIAANVVAGIATIAFGVLDDRLGARRVIVGALSAMLVAAVAIFVLHDGGSTVFWIFGLTLCIFVGPIQSASRTYLQRLVPAGREGEMFGLYATTGRAVSFLAPAMWSISITVGATVLGSSHDDAQYFGILGIMLVLALGLVLLLQVRNATADAPA</sequence>
<keyword evidence="3 6" id="KW-0812">Transmembrane</keyword>
<evidence type="ECO:0000256" key="4">
    <source>
        <dbReference type="ARBA" id="ARBA00022989"/>
    </source>
</evidence>
<keyword evidence="5 6" id="KW-0472">Membrane</keyword>
<feature type="transmembrane region" description="Helical" evidence="6">
    <location>
        <begin position="25"/>
        <end position="45"/>
    </location>
</feature>
<dbReference type="Gene3D" id="1.20.1250.20">
    <property type="entry name" value="MFS general substrate transporter like domains"/>
    <property type="match status" value="2"/>
</dbReference>
<proteinExistence type="predicted"/>
<dbReference type="PANTHER" id="PTHR23519:SF1">
    <property type="entry name" value="AUTOPHAGY-RELATED PROTEIN 22"/>
    <property type="match status" value="1"/>
</dbReference>
<keyword evidence="9" id="KW-1185">Reference proteome</keyword>
<evidence type="ECO:0000313" key="9">
    <source>
        <dbReference type="Proteomes" id="UP001596098"/>
    </source>
</evidence>
<feature type="transmembrane region" description="Helical" evidence="6">
    <location>
        <begin position="65"/>
        <end position="82"/>
    </location>
</feature>
<dbReference type="EMBL" id="JBHSQI010000001">
    <property type="protein sequence ID" value="MFC6152460.1"/>
    <property type="molecule type" value="Genomic_DNA"/>
</dbReference>
<dbReference type="SUPFAM" id="SSF103473">
    <property type="entry name" value="MFS general substrate transporter"/>
    <property type="match status" value="1"/>
</dbReference>
<keyword evidence="2" id="KW-0813">Transport</keyword>
<organism evidence="8 9">
    <name type="scientific">Nocardioides yefusunii</name>
    <dbReference type="NCBI Taxonomy" id="2500546"/>
    <lineage>
        <taxon>Bacteria</taxon>
        <taxon>Bacillati</taxon>
        <taxon>Actinomycetota</taxon>
        <taxon>Actinomycetes</taxon>
        <taxon>Propionibacteriales</taxon>
        <taxon>Nocardioidaceae</taxon>
        <taxon>Nocardioides</taxon>
    </lineage>
</organism>
<evidence type="ECO:0000256" key="2">
    <source>
        <dbReference type="ARBA" id="ARBA00022448"/>
    </source>
</evidence>
<evidence type="ECO:0000259" key="7">
    <source>
        <dbReference type="PROSITE" id="PS50850"/>
    </source>
</evidence>
<dbReference type="Pfam" id="PF11700">
    <property type="entry name" value="ATG22"/>
    <property type="match status" value="1"/>
</dbReference>
<dbReference type="PROSITE" id="PS50850">
    <property type="entry name" value="MFS"/>
    <property type="match status" value="1"/>
</dbReference>
<comment type="caution">
    <text evidence="8">The sequence shown here is derived from an EMBL/GenBank/DDBJ whole genome shotgun (WGS) entry which is preliminary data.</text>
</comment>
<evidence type="ECO:0000256" key="3">
    <source>
        <dbReference type="ARBA" id="ARBA00022692"/>
    </source>
</evidence>
<feature type="transmembrane region" description="Helical" evidence="6">
    <location>
        <begin position="202"/>
        <end position="221"/>
    </location>
</feature>
<feature type="transmembrane region" description="Helical" evidence="6">
    <location>
        <begin position="324"/>
        <end position="342"/>
    </location>
</feature>
<evidence type="ECO:0000256" key="6">
    <source>
        <dbReference type="SAM" id="Phobius"/>
    </source>
</evidence>
<feature type="transmembrane region" description="Helical" evidence="6">
    <location>
        <begin position="161"/>
        <end position="182"/>
    </location>
</feature>